<proteinExistence type="predicted"/>
<evidence type="ECO:0000313" key="1">
    <source>
        <dbReference type="EMBL" id="KAI4590358.1"/>
    </source>
</evidence>
<protein>
    <submittedName>
        <fullName evidence="1">Uncharacterized protein</fullName>
    </submittedName>
</protein>
<organism evidence="1 2">
    <name type="scientific">Ovis ammon polii x Ovis aries</name>
    <dbReference type="NCBI Taxonomy" id="2918886"/>
    <lineage>
        <taxon>Eukaryota</taxon>
        <taxon>Metazoa</taxon>
        <taxon>Chordata</taxon>
        <taxon>Craniata</taxon>
        <taxon>Vertebrata</taxon>
        <taxon>Euteleostomi</taxon>
        <taxon>Mammalia</taxon>
        <taxon>Eutheria</taxon>
        <taxon>Laurasiatheria</taxon>
        <taxon>Artiodactyla</taxon>
        <taxon>Ruminantia</taxon>
        <taxon>Pecora</taxon>
        <taxon>Bovidae</taxon>
        <taxon>Caprinae</taxon>
        <taxon>Ovis</taxon>
    </lineage>
</organism>
<comment type="caution">
    <text evidence="1">The sequence shown here is derived from an EMBL/GenBank/DDBJ whole genome shotgun (WGS) entry which is preliminary data.</text>
</comment>
<sequence length="312" mass="33034">MIEDRQSVGNFWQELGSNSVSTQMESGDQGQGVPTSVSIQSPVEVKDRLQIRSLPARQCLAEFLAVSVLMLLIQGSSAQAVTSGGTKRNFFTVFLAGSPGVMLATYVSGNVSGAHLNPAFSLPMCLRGHLPWARFLIYSLVQLLSVFCASGVPYALYDDALQNYTGGSRTVTGPKETASIFATYPVSYLSLSNGFLDHVLGTWMLMVGKAILDTQNKGAPAGLEPVVVGLLILAITLSDLGPQLFAYIAGWGPEVFSAGNGWWWVPVMGPLVGGMLGTAISQLLPSQDLECAQQEALGSGSPAATQLQESKL</sequence>
<dbReference type="Proteomes" id="UP001057279">
    <property type="component" value="Linkage Group LG01"/>
</dbReference>
<accession>A0ACB9VKL3</accession>
<name>A0ACB9VKL3_9CETA</name>
<dbReference type="EMBL" id="CM043026">
    <property type="protein sequence ID" value="KAI4590358.1"/>
    <property type="molecule type" value="Genomic_DNA"/>
</dbReference>
<evidence type="ECO:0000313" key="2">
    <source>
        <dbReference type="Proteomes" id="UP001057279"/>
    </source>
</evidence>
<gene>
    <name evidence="1" type="ORF">MJG53_001407</name>
</gene>
<reference evidence="1" key="1">
    <citation type="submission" date="2022-03" db="EMBL/GenBank/DDBJ databases">
        <title>Genomic analyses of argali, domestic sheep and their hybrids provide insights into chromosomal evolution, heterosis and genetic basis of agronomic traits.</title>
        <authorList>
            <person name="Li M."/>
        </authorList>
    </citation>
    <scope>NUCLEOTIDE SEQUENCE</scope>
    <source>
        <strain evidence="1">F1 hybrid</strain>
    </source>
</reference>
<keyword evidence="2" id="KW-1185">Reference proteome</keyword>